<protein>
    <submittedName>
        <fullName evidence="1">Uncharacterized protein</fullName>
    </submittedName>
</protein>
<organism evidence="1 2">
    <name type="scientific">Zobellella iuensis</name>
    <dbReference type="NCBI Taxonomy" id="2803811"/>
    <lineage>
        <taxon>Bacteria</taxon>
        <taxon>Pseudomonadati</taxon>
        <taxon>Pseudomonadota</taxon>
        <taxon>Gammaproteobacteria</taxon>
        <taxon>Aeromonadales</taxon>
        <taxon>Aeromonadaceae</taxon>
        <taxon>Zobellella</taxon>
    </lineage>
</organism>
<comment type="caution">
    <text evidence="1">The sequence shown here is derived from an EMBL/GenBank/DDBJ whole genome shotgun (WGS) entry which is preliminary data.</text>
</comment>
<evidence type="ECO:0000313" key="2">
    <source>
        <dbReference type="Proteomes" id="UP000638570"/>
    </source>
</evidence>
<keyword evidence="2" id="KW-1185">Reference proteome</keyword>
<name>A0ABS1QSV9_9GAMM</name>
<dbReference type="RefSeq" id="WP_202085421.1">
    <property type="nucleotide sequence ID" value="NZ_JAERTZ010000025.1"/>
</dbReference>
<sequence length="88" mass="9541">MKQRHFMVALDMLDEARESHTEVAFEPVIEPARGEEKDAEAEIAAFVNRPDPTGWVEASSSNRISNDAGAGAGKTPFSEAAGFFNICL</sequence>
<reference evidence="2" key="1">
    <citation type="submission" date="2021-01" db="EMBL/GenBank/DDBJ databases">
        <title>Genome public.</title>
        <authorList>
            <person name="Liu C."/>
            <person name="Sun Q."/>
        </authorList>
    </citation>
    <scope>NUCLEOTIDE SEQUENCE [LARGE SCALE GENOMIC DNA]</scope>
    <source>
        <strain evidence="2">CGMCC 1.18722</strain>
    </source>
</reference>
<proteinExistence type="predicted"/>
<evidence type="ECO:0000313" key="1">
    <source>
        <dbReference type="EMBL" id="MBL1377966.1"/>
    </source>
</evidence>
<accession>A0ABS1QSV9</accession>
<dbReference type="Proteomes" id="UP000638570">
    <property type="component" value="Unassembled WGS sequence"/>
</dbReference>
<dbReference type="EMBL" id="JAERTZ010000025">
    <property type="protein sequence ID" value="MBL1377966.1"/>
    <property type="molecule type" value="Genomic_DNA"/>
</dbReference>
<gene>
    <name evidence="1" type="ORF">JKV55_11590</name>
</gene>